<proteinExistence type="predicted"/>
<dbReference type="AlphaFoldDB" id="A0A1J6IV77"/>
<feature type="region of interest" description="Disordered" evidence="1">
    <location>
        <begin position="90"/>
        <end position="126"/>
    </location>
</feature>
<accession>A0A1J6IV77</accession>
<evidence type="ECO:0000256" key="1">
    <source>
        <dbReference type="SAM" id="MobiDB-lite"/>
    </source>
</evidence>
<dbReference type="Proteomes" id="UP000187609">
    <property type="component" value="Unassembled WGS sequence"/>
</dbReference>
<reference evidence="2" key="1">
    <citation type="submission" date="2016-11" db="EMBL/GenBank/DDBJ databases">
        <title>The genome of Nicotiana attenuata.</title>
        <authorList>
            <person name="Xu S."/>
            <person name="Brockmoeller T."/>
            <person name="Gaquerel E."/>
            <person name="Navarro A."/>
            <person name="Kuhl H."/>
            <person name="Gase K."/>
            <person name="Ling Z."/>
            <person name="Zhou W."/>
            <person name="Kreitzer C."/>
            <person name="Stanke M."/>
            <person name="Tang H."/>
            <person name="Lyons E."/>
            <person name="Pandey P."/>
            <person name="Pandey S.P."/>
            <person name="Timmermann B."/>
            <person name="Baldwin I.T."/>
        </authorList>
    </citation>
    <scope>NUCLEOTIDE SEQUENCE [LARGE SCALE GENOMIC DNA]</scope>
    <source>
        <strain evidence="2">UT</strain>
    </source>
</reference>
<feature type="compositionally biased region" description="Polar residues" evidence="1">
    <location>
        <begin position="111"/>
        <end position="126"/>
    </location>
</feature>
<protein>
    <submittedName>
        <fullName evidence="2">Uncharacterized protein</fullName>
    </submittedName>
</protein>
<sequence>MSRGTKKNTPGKQKACAAVQQEHDPPPFEPSSSSLEPTPKNELIFFEKTLDKNHKWETSESSKLELQLHGSKTKTLTPFTTKNLRCVSFNPKTRRKTSNSAIPSPPKASFKTRSVQPQISPKETQNPSVSLVFCHSDLVR</sequence>
<dbReference type="EMBL" id="MJEQ01037183">
    <property type="protein sequence ID" value="OIT08642.1"/>
    <property type="molecule type" value="Genomic_DNA"/>
</dbReference>
<name>A0A1J6IV77_NICAT</name>
<gene>
    <name evidence="2" type="ORF">A4A49_01906</name>
</gene>
<dbReference type="Gramene" id="OIT08642">
    <property type="protein sequence ID" value="OIT08642"/>
    <property type="gene ID" value="A4A49_01906"/>
</dbReference>
<feature type="region of interest" description="Disordered" evidence="1">
    <location>
        <begin position="1"/>
        <end position="42"/>
    </location>
</feature>
<keyword evidence="3" id="KW-1185">Reference proteome</keyword>
<evidence type="ECO:0000313" key="3">
    <source>
        <dbReference type="Proteomes" id="UP000187609"/>
    </source>
</evidence>
<comment type="caution">
    <text evidence="2">The sequence shown here is derived from an EMBL/GenBank/DDBJ whole genome shotgun (WGS) entry which is preliminary data.</text>
</comment>
<evidence type="ECO:0000313" key="2">
    <source>
        <dbReference type="EMBL" id="OIT08642.1"/>
    </source>
</evidence>
<organism evidence="2 3">
    <name type="scientific">Nicotiana attenuata</name>
    <name type="common">Coyote tobacco</name>
    <dbReference type="NCBI Taxonomy" id="49451"/>
    <lineage>
        <taxon>Eukaryota</taxon>
        <taxon>Viridiplantae</taxon>
        <taxon>Streptophyta</taxon>
        <taxon>Embryophyta</taxon>
        <taxon>Tracheophyta</taxon>
        <taxon>Spermatophyta</taxon>
        <taxon>Magnoliopsida</taxon>
        <taxon>eudicotyledons</taxon>
        <taxon>Gunneridae</taxon>
        <taxon>Pentapetalae</taxon>
        <taxon>asterids</taxon>
        <taxon>lamiids</taxon>
        <taxon>Solanales</taxon>
        <taxon>Solanaceae</taxon>
        <taxon>Nicotianoideae</taxon>
        <taxon>Nicotianeae</taxon>
        <taxon>Nicotiana</taxon>
    </lineage>
</organism>